<dbReference type="InterPro" id="IPR038150">
    <property type="entry name" value="CRR7-like_sf"/>
</dbReference>
<sequence length="328" mass="36333">MAKPSEVAASSGVVRRFDSPDAQLWGSDGDLSRGIAAGDLPCLDHQLSDRERETEEGERTVGGTQRRAKPQRSGSENTVAVQAHTLLLALPCAHSKNMLQRPTPQMHLCSQVTPLGCPLSSLQHSRGPLHYHLLLLTRLSLLCPSPVADCCGCSGDADLKFAHRKLQSYPEEMEAAVMMSKTTSFGIDALSLYAKCIPIFYGQTPCFRHRPASSVAASYSPCLLELPQVVGCVRRQTRICAVRRRRSYFQSDTYVLLEPGQGEVFVSEEELKNRLKDWLQNWPGDSLPPDLARFKTIDDAVAHLVRSVCELEIDGEVGSIQWYQVRLE</sequence>
<dbReference type="InterPro" id="IPR021954">
    <property type="entry name" value="CRR7"/>
</dbReference>
<accession>A0A843UXX2</accession>
<reference evidence="2" key="1">
    <citation type="submission" date="2017-07" db="EMBL/GenBank/DDBJ databases">
        <title>Taro Niue Genome Assembly and Annotation.</title>
        <authorList>
            <person name="Atibalentja N."/>
            <person name="Keating K."/>
            <person name="Fields C.J."/>
        </authorList>
    </citation>
    <scope>NUCLEOTIDE SEQUENCE</scope>
    <source>
        <strain evidence="2">Niue_2</strain>
        <tissue evidence="2">Leaf</tissue>
    </source>
</reference>
<evidence type="ECO:0008006" key="4">
    <source>
        <dbReference type="Google" id="ProtNLM"/>
    </source>
</evidence>
<protein>
    <recommendedName>
        <fullName evidence="4">Chlororespiratory reduction 7</fullName>
    </recommendedName>
</protein>
<dbReference type="PANTHER" id="PTHR36803">
    <property type="entry name" value="PROTEIN CHLORORESPIRATORY REDUCTION 7, CHLOROPLASTIC"/>
    <property type="match status" value="1"/>
</dbReference>
<dbReference type="Gene3D" id="3.90.940.40">
    <property type="entry name" value="Protein CHLORORESPIRATORY REDUCTION 7"/>
    <property type="match status" value="1"/>
</dbReference>
<comment type="caution">
    <text evidence="2">The sequence shown here is derived from an EMBL/GenBank/DDBJ whole genome shotgun (WGS) entry which is preliminary data.</text>
</comment>
<dbReference type="EMBL" id="NMUH01001061">
    <property type="protein sequence ID" value="MQL88475.1"/>
    <property type="molecule type" value="Genomic_DNA"/>
</dbReference>
<name>A0A843UXX2_COLES</name>
<dbReference type="Proteomes" id="UP000652761">
    <property type="component" value="Unassembled WGS sequence"/>
</dbReference>
<dbReference type="FunFam" id="3.90.940.40:FF:000001">
    <property type="entry name" value="Protein CHLORORESPIRATORY REDUCTION 7 chloroplastic"/>
    <property type="match status" value="1"/>
</dbReference>
<keyword evidence="3" id="KW-1185">Reference proteome</keyword>
<feature type="region of interest" description="Disordered" evidence="1">
    <location>
        <begin position="1"/>
        <end position="27"/>
    </location>
</feature>
<evidence type="ECO:0000313" key="2">
    <source>
        <dbReference type="EMBL" id="MQL88475.1"/>
    </source>
</evidence>
<dbReference type="Pfam" id="PF12095">
    <property type="entry name" value="CRR7"/>
    <property type="match status" value="1"/>
</dbReference>
<organism evidence="2 3">
    <name type="scientific">Colocasia esculenta</name>
    <name type="common">Wild taro</name>
    <name type="synonym">Arum esculentum</name>
    <dbReference type="NCBI Taxonomy" id="4460"/>
    <lineage>
        <taxon>Eukaryota</taxon>
        <taxon>Viridiplantae</taxon>
        <taxon>Streptophyta</taxon>
        <taxon>Embryophyta</taxon>
        <taxon>Tracheophyta</taxon>
        <taxon>Spermatophyta</taxon>
        <taxon>Magnoliopsida</taxon>
        <taxon>Liliopsida</taxon>
        <taxon>Araceae</taxon>
        <taxon>Aroideae</taxon>
        <taxon>Colocasieae</taxon>
        <taxon>Colocasia</taxon>
    </lineage>
</organism>
<proteinExistence type="predicted"/>
<dbReference type="OrthoDB" id="1879114at2759"/>
<gene>
    <name evidence="2" type="ORF">Taro_021038</name>
</gene>
<evidence type="ECO:0000256" key="1">
    <source>
        <dbReference type="SAM" id="MobiDB-lite"/>
    </source>
</evidence>
<evidence type="ECO:0000313" key="3">
    <source>
        <dbReference type="Proteomes" id="UP000652761"/>
    </source>
</evidence>
<feature type="compositionally biased region" description="Basic and acidic residues" evidence="1">
    <location>
        <begin position="46"/>
        <end position="59"/>
    </location>
</feature>
<dbReference type="GO" id="GO:0009570">
    <property type="term" value="C:chloroplast stroma"/>
    <property type="evidence" value="ECO:0007669"/>
    <property type="project" value="TreeGrafter"/>
</dbReference>
<dbReference type="PANTHER" id="PTHR36803:SF1">
    <property type="entry name" value="PROTEIN CHLORORESPIRATORY REDUCTION 7, CHLOROPLASTIC"/>
    <property type="match status" value="1"/>
</dbReference>
<feature type="region of interest" description="Disordered" evidence="1">
    <location>
        <begin position="44"/>
        <end position="77"/>
    </location>
</feature>
<dbReference type="AlphaFoldDB" id="A0A843UXX2"/>